<feature type="transmembrane region" description="Helical" evidence="2">
    <location>
        <begin position="61"/>
        <end position="78"/>
    </location>
</feature>
<protein>
    <submittedName>
        <fullName evidence="4">Esterase</fullName>
    </submittedName>
</protein>
<evidence type="ECO:0000313" key="4">
    <source>
        <dbReference type="EMBL" id="GCE02257.1"/>
    </source>
</evidence>
<dbReference type="RefSeq" id="WP_160161867.1">
    <property type="nucleotide sequence ID" value="NZ_BIFH01000060.1"/>
</dbReference>
<gene>
    <name evidence="4" type="ORF">EHYA_10034</name>
</gene>
<feature type="transmembrane region" description="Helical" evidence="2">
    <location>
        <begin position="85"/>
        <end position="104"/>
    </location>
</feature>
<dbReference type="GO" id="GO:0016787">
    <property type="term" value="F:hydrolase activity"/>
    <property type="evidence" value="ECO:0007669"/>
    <property type="project" value="UniProtKB-KW"/>
</dbReference>
<dbReference type="EMBL" id="BIFH01000060">
    <property type="protein sequence ID" value="GCE02257.1"/>
    <property type="molecule type" value="Genomic_DNA"/>
</dbReference>
<evidence type="ECO:0000259" key="3">
    <source>
        <dbReference type="Pfam" id="PF20434"/>
    </source>
</evidence>
<dbReference type="Gene3D" id="3.40.50.1820">
    <property type="entry name" value="alpha/beta hydrolase"/>
    <property type="match status" value="1"/>
</dbReference>
<accession>A0A401Z5Y5</accession>
<dbReference type="OrthoDB" id="9803828at2"/>
<evidence type="ECO:0000313" key="5">
    <source>
        <dbReference type="Proteomes" id="UP000286931"/>
    </source>
</evidence>
<dbReference type="PANTHER" id="PTHR48081:SF6">
    <property type="entry name" value="PEPTIDASE S9 PROLYL OLIGOPEPTIDASE CATALYTIC DOMAIN-CONTAINING PROTEIN"/>
    <property type="match status" value="1"/>
</dbReference>
<comment type="caution">
    <text evidence="4">The sequence shown here is derived from an EMBL/GenBank/DDBJ whole genome shotgun (WGS) entry which is preliminary data.</text>
</comment>
<keyword evidence="1" id="KW-0378">Hydrolase</keyword>
<reference evidence="4 5" key="1">
    <citation type="submission" date="2018-12" db="EMBL/GenBank/DDBJ databases">
        <title>Draft genome sequence of Embleya hyalina NBRC 13850T.</title>
        <authorList>
            <person name="Komaki H."/>
            <person name="Hosoyama A."/>
            <person name="Kimura A."/>
            <person name="Ichikawa N."/>
            <person name="Tamura T."/>
        </authorList>
    </citation>
    <scope>NUCLEOTIDE SEQUENCE [LARGE SCALE GENOMIC DNA]</scope>
    <source>
        <strain evidence="4 5">NBRC 13850</strain>
    </source>
</reference>
<dbReference type="PANTHER" id="PTHR48081">
    <property type="entry name" value="AB HYDROLASE SUPERFAMILY PROTEIN C4A8.06C"/>
    <property type="match status" value="1"/>
</dbReference>
<dbReference type="SUPFAM" id="SSF53474">
    <property type="entry name" value="alpha/beta-Hydrolases"/>
    <property type="match status" value="1"/>
</dbReference>
<organism evidence="4 5">
    <name type="scientific">Embleya hyalina</name>
    <dbReference type="NCBI Taxonomy" id="516124"/>
    <lineage>
        <taxon>Bacteria</taxon>
        <taxon>Bacillati</taxon>
        <taxon>Actinomycetota</taxon>
        <taxon>Actinomycetes</taxon>
        <taxon>Kitasatosporales</taxon>
        <taxon>Streptomycetaceae</taxon>
        <taxon>Embleya</taxon>
    </lineage>
</organism>
<evidence type="ECO:0000256" key="2">
    <source>
        <dbReference type="SAM" id="Phobius"/>
    </source>
</evidence>
<dbReference type="InterPro" id="IPR029058">
    <property type="entry name" value="AB_hydrolase_fold"/>
</dbReference>
<keyword evidence="2" id="KW-1133">Transmembrane helix</keyword>
<dbReference type="Pfam" id="PF20434">
    <property type="entry name" value="BD-FAE"/>
    <property type="match status" value="1"/>
</dbReference>
<dbReference type="InterPro" id="IPR050300">
    <property type="entry name" value="GDXG_lipolytic_enzyme"/>
</dbReference>
<feature type="domain" description="BD-FAE-like" evidence="3">
    <location>
        <begin position="151"/>
        <end position="343"/>
    </location>
</feature>
<dbReference type="Proteomes" id="UP000286931">
    <property type="component" value="Unassembled WGS sequence"/>
</dbReference>
<feature type="transmembrane region" description="Helical" evidence="2">
    <location>
        <begin position="21"/>
        <end position="41"/>
    </location>
</feature>
<keyword evidence="2" id="KW-0812">Transmembrane</keyword>
<name>A0A401Z5Y5_9ACTN</name>
<dbReference type="InterPro" id="IPR049492">
    <property type="entry name" value="BD-FAE-like_dom"/>
</dbReference>
<dbReference type="AlphaFoldDB" id="A0A401Z5Y5"/>
<sequence length="399" mass="42349">MTMPRSSAASTGRPIRILRGASAVLASFLAFLTLAIVLGAYFPGIPKAGVIGPVLGGQYPFHVALIALVAAVLAGLAWRAGLVRWGRVVTIVATLCSVGALAIGGTQLRTAWNAGVDVSLNQVFTELGYPAAKPNATETYASPEGRPLRVDAYLPGNSPGKKVPAVVLAHSGGFHTFDKSDLRGTGRWLADHGVAVFAVDYRLAERDHPTWNQAPQDLVSALGWVRKNADVYGLDSSRISLGGMSAGGTLAMNAAYRLHNGTIEASEGTTPEPPASVIGFYPGTDVTDMWKNDVAGTREAAELFTGGTPQQYPDRYREVSPTSDIRAGLPRTLLVVGDRDRSARPGTVTDFGDALRKNGVPAEVRKLPFAEHAFDDAYGSLTSQTSRRILLDFLTRDAH</sequence>
<keyword evidence="2" id="KW-0472">Membrane</keyword>
<evidence type="ECO:0000256" key="1">
    <source>
        <dbReference type="ARBA" id="ARBA00022801"/>
    </source>
</evidence>
<keyword evidence="5" id="KW-1185">Reference proteome</keyword>
<proteinExistence type="predicted"/>